<organism evidence="3 4">
    <name type="scientific">Panicum miliaceum</name>
    <name type="common">Proso millet</name>
    <name type="synonym">Broomcorn millet</name>
    <dbReference type="NCBI Taxonomy" id="4540"/>
    <lineage>
        <taxon>Eukaryota</taxon>
        <taxon>Viridiplantae</taxon>
        <taxon>Streptophyta</taxon>
        <taxon>Embryophyta</taxon>
        <taxon>Tracheophyta</taxon>
        <taxon>Spermatophyta</taxon>
        <taxon>Magnoliopsida</taxon>
        <taxon>Liliopsida</taxon>
        <taxon>Poales</taxon>
        <taxon>Poaceae</taxon>
        <taxon>PACMAD clade</taxon>
        <taxon>Panicoideae</taxon>
        <taxon>Panicodae</taxon>
        <taxon>Paniceae</taxon>
        <taxon>Panicinae</taxon>
        <taxon>Panicum</taxon>
        <taxon>Panicum sect. Panicum</taxon>
    </lineage>
</organism>
<dbReference type="OrthoDB" id="5835829at2759"/>
<keyword evidence="4" id="KW-1185">Reference proteome</keyword>
<accession>A0A3L6QLF6</accession>
<evidence type="ECO:0000313" key="3">
    <source>
        <dbReference type="EMBL" id="RLM84640.1"/>
    </source>
</evidence>
<dbReference type="Proteomes" id="UP000275267">
    <property type="component" value="Unassembled WGS sequence"/>
</dbReference>
<dbReference type="PANTHER" id="PTHR48048:SF18">
    <property type="entry name" value="GLYCOSYLTRANSFERASE"/>
    <property type="match status" value="1"/>
</dbReference>
<proteinExistence type="predicted"/>
<dbReference type="GO" id="GO:0035251">
    <property type="term" value="F:UDP-glucosyltransferase activity"/>
    <property type="evidence" value="ECO:0007669"/>
    <property type="project" value="InterPro"/>
</dbReference>
<dbReference type="Gene3D" id="3.40.50.2000">
    <property type="entry name" value="Glycogen Phosphorylase B"/>
    <property type="match status" value="2"/>
</dbReference>
<protein>
    <submittedName>
        <fullName evidence="3">Anthocyanidin 5,3-O-glucosyltransferase</fullName>
    </submittedName>
</protein>
<dbReference type="InterPro" id="IPR050481">
    <property type="entry name" value="UDP-glycosyltransf_plant"/>
</dbReference>
<evidence type="ECO:0000256" key="2">
    <source>
        <dbReference type="SAM" id="MobiDB-lite"/>
    </source>
</evidence>
<feature type="compositionally biased region" description="Basic and acidic residues" evidence="2">
    <location>
        <begin position="297"/>
        <end position="324"/>
    </location>
</feature>
<sequence>MEARGIVVNTAAALEPGVLAAIADGRCTPGDRAPPVYPIGPVLSLKPRVVDDDRPPHERARWPPAGLERSGQSFLWVLRGPPAGSSLHPTDANIGDLLPDGFLERTKGKGLVWRSWDPQAEILAHAAVDGFVTHCGWNSYKRPAYEIALQLHKGNGQCQQASIALEFHGRLASGVHAWAIPCETGRTGPGGAPPGSRHGRSRGRWWSMRRGAGRRVPLPRFHAPVGGVGAGAHSSLTGTGTTTRRTPVTGSAPSYREGATEADVRARGRAPPCCCPATGRPGAVRVGVAPIDGVQRGGDDEGHGDGRSDGEGPGRPDDRPERTGPRRRPARRAPGAAGSIGWQITAVNSREKNSGTWTGGAATDGDDYRRWIA</sequence>
<dbReference type="Pfam" id="PF00201">
    <property type="entry name" value="UDPGT"/>
    <property type="match status" value="1"/>
</dbReference>
<dbReference type="InterPro" id="IPR002213">
    <property type="entry name" value="UDP_glucos_trans"/>
</dbReference>
<comment type="caution">
    <text evidence="3">The sequence shown here is derived from an EMBL/GenBank/DDBJ whole genome shotgun (WGS) entry which is preliminary data.</text>
</comment>
<feature type="region of interest" description="Disordered" evidence="2">
    <location>
        <begin position="224"/>
        <end position="268"/>
    </location>
</feature>
<feature type="region of interest" description="Disordered" evidence="2">
    <location>
        <begin position="291"/>
        <end position="373"/>
    </location>
</feature>
<dbReference type="PANTHER" id="PTHR48048">
    <property type="entry name" value="GLYCOSYLTRANSFERASE"/>
    <property type="match status" value="1"/>
</dbReference>
<dbReference type="AlphaFoldDB" id="A0A3L6QLF6"/>
<feature type="region of interest" description="Disordered" evidence="2">
    <location>
        <begin position="185"/>
        <end position="204"/>
    </location>
</feature>
<evidence type="ECO:0000256" key="1">
    <source>
        <dbReference type="ARBA" id="ARBA00022679"/>
    </source>
</evidence>
<reference evidence="4" key="1">
    <citation type="journal article" date="2019" name="Nat. Commun.">
        <title>The genome of broomcorn millet.</title>
        <authorList>
            <person name="Zou C."/>
            <person name="Miki D."/>
            <person name="Li D."/>
            <person name="Tang Q."/>
            <person name="Xiao L."/>
            <person name="Rajput S."/>
            <person name="Deng P."/>
            <person name="Jia W."/>
            <person name="Huang R."/>
            <person name="Zhang M."/>
            <person name="Sun Y."/>
            <person name="Hu J."/>
            <person name="Fu X."/>
            <person name="Schnable P.S."/>
            <person name="Li F."/>
            <person name="Zhang H."/>
            <person name="Feng B."/>
            <person name="Zhu X."/>
            <person name="Liu R."/>
            <person name="Schnable J.C."/>
            <person name="Zhu J.-K."/>
            <person name="Zhang H."/>
        </authorList>
    </citation>
    <scope>NUCLEOTIDE SEQUENCE [LARGE SCALE GENOMIC DNA]</scope>
</reference>
<keyword evidence="1" id="KW-0808">Transferase</keyword>
<dbReference type="SUPFAM" id="SSF53756">
    <property type="entry name" value="UDP-Glycosyltransferase/glycogen phosphorylase"/>
    <property type="match status" value="1"/>
</dbReference>
<name>A0A3L6QLF6_PANMI</name>
<feature type="compositionally biased region" description="Low complexity" evidence="2">
    <location>
        <begin position="237"/>
        <end position="246"/>
    </location>
</feature>
<evidence type="ECO:0000313" key="4">
    <source>
        <dbReference type="Proteomes" id="UP000275267"/>
    </source>
</evidence>
<gene>
    <name evidence="3" type="ORF">C2845_PM04G25560</name>
</gene>
<dbReference type="STRING" id="4540.A0A3L6QLF6"/>
<dbReference type="EMBL" id="PQIB02000011">
    <property type="protein sequence ID" value="RLM84640.1"/>
    <property type="molecule type" value="Genomic_DNA"/>
</dbReference>